<dbReference type="Proteomes" id="UP001500752">
    <property type="component" value="Unassembled WGS sequence"/>
</dbReference>
<accession>A0ABP7C8B4</accession>
<sequence>MVSTAIVYHPPTTGRWAALLAERLRADGNTADLVPVRAAASNDVVFYEALVLLSPVLFGRMHGAALVLDVCGTRPTAVVAVTEPGRAAHVHRIFRSVGRDRIAFFWLPPEGDVQDTALLRSVAEWVGRSGYRRRIGR</sequence>
<protein>
    <submittedName>
        <fullName evidence="1">Uncharacterized protein</fullName>
    </submittedName>
</protein>
<dbReference type="EMBL" id="BAABEO010000011">
    <property type="protein sequence ID" value="GAA3679668.1"/>
    <property type="molecule type" value="Genomic_DNA"/>
</dbReference>
<dbReference type="InterPro" id="IPR029039">
    <property type="entry name" value="Flavoprotein-like_sf"/>
</dbReference>
<comment type="caution">
    <text evidence="1">The sequence shown here is derived from an EMBL/GenBank/DDBJ whole genome shotgun (WGS) entry which is preliminary data.</text>
</comment>
<evidence type="ECO:0000313" key="2">
    <source>
        <dbReference type="Proteomes" id="UP001500752"/>
    </source>
</evidence>
<evidence type="ECO:0000313" key="1">
    <source>
        <dbReference type="EMBL" id="GAA3679668.1"/>
    </source>
</evidence>
<name>A0ABP7C8B4_9MICC</name>
<proteinExistence type="predicted"/>
<keyword evidence="2" id="KW-1185">Reference proteome</keyword>
<dbReference type="SUPFAM" id="SSF52218">
    <property type="entry name" value="Flavoproteins"/>
    <property type="match status" value="1"/>
</dbReference>
<reference evidence="2" key="1">
    <citation type="journal article" date="2019" name="Int. J. Syst. Evol. Microbiol.">
        <title>The Global Catalogue of Microorganisms (GCM) 10K type strain sequencing project: providing services to taxonomists for standard genome sequencing and annotation.</title>
        <authorList>
            <consortium name="The Broad Institute Genomics Platform"/>
            <consortium name="The Broad Institute Genome Sequencing Center for Infectious Disease"/>
            <person name="Wu L."/>
            <person name="Ma J."/>
        </authorList>
    </citation>
    <scope>NUCLEOTIDE SEQUENCE [LARGE SCALE GENOMIC DNA]</scope>
    <source>
        <strain evidence="2">JCM 30742</strain>
    </source>
</reference>
<gene>
    <name evidence="1" type="ORF">GCM10023081_17330</name>
</gene>
<organism evidence="1 2">
    <name type="scientific">Arthrobacter ginkgonis</name>
    <dbReference type="NCBI Taxonomy" id="1630594"/>
    <lineage>
        <taxon>Bacteria</taxon>
        <taxon>Bacillati</taxon>
        <taxon>Actinomycetota</taxon>
        <taxon>Actinomycetes</taxon>
        <taxon>Micrococcales</taxon>
        <taxon>Micrococcaceae</taxon>
        <taxon>Arthrobacter</taxon>
    </lineage>
</organism>
<dbReference type="RefSeq" id="WP_345150080.1">
    <property type="nucleotide sequence ID" value="NZ_BAABEO010000011.1"/>
</dbReference>